<dbReference type="GO" id="GO:0008784">
    <property type="term" value="F:alanine racemase activity"/>
    <property type="evidence" value="ECO:0007669"/>
    <property type="project" value="UniProtKB-UniRule"/>
</dbReference>
<dbReference type="SUPFAM" id="SSF50621">
    <property type="entry name" value="Alanine racemase C-terminal domain-like"/>
    <property type="match status" value="1"/>
</dbReference>
<dbReference type="UniPathway" id="UPA00042">
    <property type="reaction ID" value="UER00497"/>
</dbReference>
<dbReference type="HAMAP" id="MF_01201">
    <property type="entry name" value="Ala_racemase"/>
    <property type="match status" value="1"/>
</dbReference>
<dbReference type="NCBIfam" id="TIGR00492">
    <property type="entry name" value="alr"/>
    <property type="match status" value="1"/>
</dbReference>
<sequence length="357" mass="37973">MSRPARARIDLAAIRHNYLHAKSCAPSARAWAVVKADAYGHGAVAVARALAPVADGFAVAFLEEALELRESGVEGPILLLEGVFAPDELAAVDRAGLDMVVHAEHQLDWIAAARPERPFGCWLKVDSGMHRVGFAPADVAAALARLRDCPQVGRLRAISHLARADEPGEPYSARQLAAFDGAVAGVVPASLANSAAVLDLPAAHRDWVRPGIMLYGVSPFDTAHPNAAALRPAMTLESALIAIRTLPAGEPVGYGGRFVCRRPSRIGVVAIGYADGYPRHAPDGVAVMVRGRRAPLAGRVSMDMITVDLTDIPEAVVGDRVELWGARVDAGALARASDTIAYQLFTNLKRVRVEHQR</sequence>
<dbReference type="InterPro" id="IPR001608">
    <property type="entry name" value="Ala_racemase_N"/>
</dbReference>
<gene>
    <name evidence="9" type="ORF">EDC29_109105</name>
</gene>
<evidence type="ECO:0000313" key="10">
    <source>
        <dbReference type="Proteomes" id="UP000295247"/>
    </source>
</evidence>
<evidence type="ECO:0000256" key="2">
    <source>
        <dbReference type="ARBA" id="ARBA00001933"/>
    </source>
</evidence>
<feature type="active site" description="Proton acceptor; specific for L-alanine" evidence="5">
    <location>
        <position position="254"/>
    </location>
</feature>
<accession>A0A4R4A7B9</accession>
<dbReference type="SMART" id="SM01005">
    <property type="entry name" value="Ala_racemase_C"/>
    <property type="match status" value="1"/>
</dbReference>
<evidence type="ECO:0000256" key="4">
    <source>
        <dbReference type="ARBA" id="ARBA00023235"/>
    </source>
</evidence>
<dbReference type="Pfam" id="PF01168">
    <property type="entry name" value="Ala_racemase_N"/>
    <property type="match status" value="1"/>
</dbReference>
<comment type="caution">
    <text evidence="9">The sequence shown here is derived from an EMBL/GenBank/DDBJ whole genome shotgun (WGS) entry which is preliminary data.</text>
</comment>
<dbReference type="PROSITE" id="PS00395">
    <property type="entry name" value="ALANINE_RACEMASE"/>
    <property type="match status" value="1"/>
</dbReference>
<feature type="binding site" evidence="5 7">
    <location>
        <position position="302"/>
    </location>
    <ligand>
        <name>substrate</name>
    </ligand>
</feature>
<dbReference type="InterPro" id="IPR029066">
    <property type="entry name" value="PLP-binding_barrel"/>
</dbReference>
<dbReference type="EMBL" id="SMDC01000009">
    <property type="protein sequence ID" value="TCW34743.1"/>
    <property type="molecule type" value="Genomic_DNA"/>
</dbReference>
<dbReference type="InterPro" id="IPR020622">
    <property type="entry name" value="Ala_racemase_pyridoxalP-BS"/>
</dbReference>
<dbReference type="Proteomes" id="UP000295247">
    <property type="component" value="Unassembled WGS sequence"/>
</dbReference>
<dbReference type="SUPFAM" id="SSF51419">
    <property type="entry name" value="PLP-binding barrel"/>
    <property type="match status" value="1"/>
</dbReference>
<feature type="active site" description="Proton acceptor; specific for D-alanine" evidence="5">
    <location>
        <position position="35"/>
    </location>
</feature>
<keyword evidence="4 5" id="KW-0413">Isomerase</keyword>
<feature type="binding site" evidence="5 7">
    <location>
        <position position="131"/>
    </location>
    <ligand>
        <name>substrate</name>
    </ligand>
</feature>
<evidence type="ECO:0000256" key="6">
    <source>
        <dbReference type="PIRSR" id="PIRSR600821-50"/>
    </source>
</evidence>
<comment type="catalytic activity">
    <reaction evidence="1 5">
        <text>L-alanine = D-alanine</text>
        <dbReference type="Rhea" id="RHEA:20249"/>
        <dbReference type="ChEBI" id="CHEBI:57416"/>
        <dbReference type="ChEBI" id="CHEBI:57972"/>
        <dbReference type="EC" id="5.1.1.1"/>
    </reaction>
</comment>
<comment type="similarity">
    <text evidence="5">Belongs to the alanine racemase family.</text>
</comment>
<protein>
    <recommendedName>
        <fullName evidence="5">Alanine racemase</fullName>
        <ecNumber evidence="5">5.1.1.1</ecNumber>
    </recommendedName>
</protein>
<evidence type="ECO:0000256" key="1">
    <source>
        <dbReference type="ARBA" id="ARBA00000316"/>
    </source>
</evidence>
<dbReference type="RefSeq" id="WP_132230237.1">
    <property type="nucleotide sequence ID" value="NZ_NRRH01000015.1"/>
</dbReference>
<feature type="modified residue" description="N6-(pyridoxal phosphate)lysine" evidence="5 6">
    <location>
        <position position="35"/>
    </location>
</feature>
<keyword evidence="3 5" id="KW-0663">Pyridoxal phosphate</keyword>
<dbReference type="PRINTS" id="PR00992">
    <property type="entry name" value="ALARACEMASE"/>
</dbReference>
<dbReference type="GO" id="GO:0005829">
    <property type="term" value="C:cytosol"/>
    <property type="evidence" value="ECO:0007669"/>
    <property type="project" value="TreeGrafter"/>
</dbReference>
<dbReference type="AlphaFoldDB" id="A0A4R4A7B9"/>
<comment type="pathway">
    <text evidence="5">Amino-acid biosynthesis; D-alanine biosynthesis; D-alanine from L-alanine: step 1/1.</text>
</comment>
<reference evidence="9 10" key="1">
    <citation type="submission" date="2019-03" db="EMBL/GenBank/DDBJ databases">
        <title>Genomic Encyclopedia of Type Strains, Phase IV (KMG-IV): sequencing the most valuable type-strain genomes for metagenomic binning, comparative biology and taxonomic classification.</title>
        <authorList>
            <person name="Goeker M."/>
        </authorList>
    </citation>
    <scope>NUCLEOTIDE SEQUENCE [LARGE SCALE GENOMIC DNA]</scope>
    <source>
        <strain evidence="9 10">DSM 203</strain>
    </source>
</reference>
<organism evidence="9 10">
    <name type="scientific">Marichromatium gracile</name>
    <name type="common">Chromatium gracile</name>
    <dbReference type="NCBI Taxonomy" id="1048"/>
    <lineage>
        <taxon>Bacteria</taxon>
        <taxon>Pseudomonadati</taxon>
        <taxon>Pseudomonadota</taxon>
        <taxon>Gammaproteobacteria</taxon>
        <taxon>Chromatiales</taxon>
        <taxon>Chromatiaceae</taxon>
        <taxon>Marichromatium</taxon>
    </lineage>
</organism>
<dbReference type="CDD" id="cd06827">
    <property type="entry name" value="PLPDE_III_AR_proteobact"/>
    <property type="match status" value="1"/>
</dbReference>
<dbReference type="InterPro" id="IPR011079">
    <property type="entry name" value="Ala_racemase_C"/>
</dbReference>
<comment type="function">
    <text evidence="5">Catalyzes the interconversion of L-alanine and D-alanine. May also act on other amino acids.</text>
</comment>
<name>A0A4R4A7B9_MARGR</name>
<evidence type="ECO:0000259" key="8">
    <source>
        <dbReference type="SMART" id="SM01005"/>
    </source>
</evidence>
<dbReference type="PANTHER" id="PTHR30511:SF0">
    <property type="entry name" value="ALANINE RACEMASE, CATABOLIC-RELATED"/>
    <property type="match status" value="1"/>
</dbReference>
<dbReference type="Pfam" id="PF00842">
    <property type="entry name" value="Ala_racemase_C"/>
    <property type="match status" value="1"/>
</dbReference>
<dbReference type="FunFam" id="3.20.20.10:FF:000002">
    <property type="entry name" value="Alanine racemase"/>
    <property type="match status" value="1"/>
</dbReference>
<dbReference type="Gene3D" id="2.40.37.10">
    <property type="entry name" value="Lyase, Ornithine Decarboxylase, Chain A, domain 1"/>
    <property type="match status" value="1"/>
</dbReference>
<comment type="cofactor">
    <cofactor evidence="2 5 6">
        <name>pyridoxal 5'-phosphate</name>
        <dbReference type="ChEBI" id="CHEBI:597326"/>
    </cofactor>
</comment>
<dbReference type="InterPro" id="IPR000821">
    <property type="entry name" value="Ala_racemase"/>
</dbReference>
<proteinExistence type="inferred from homology"/>
<dbReference type="EC" id="5.1.1.1" evidence="5"/>
<evidence type="ECO:0000313" key="9">
    <source>
        <dbReference type="EMBL" id="TCW34743.1"/>
    </source>
</evidence>
<dbReference type="PANTHER" id="PTHR30511">
    <property type="entry name" value="ALANINE RACEMASE"/>
    <property type="match status" value="1"/>
</dbReference>
<evidence type="ECO:0000256" key="3">
    <source>
        <dbReference type="ARBA" id="ARBA00022898"/>
    </source>
</evidence>
<evidence type="ECO:0000256" key="7">
    <source>
        <dbReference type="PIRSR" id="PIRSR600821-52"/>
    </source>
</evidence>
<evidence type="ECO:0000256" key="5">
    <source>
        <dbReference type="HAMAP-Rule" id="MF_01201"/>
    </source>
</evidence>
<dbReference type="GO" id="GO:0030632">
    <property type="term" value="P:D-alanine biosynthetic process"/>
    <property type="evidence" value="ECO:0007669"/>
    <property type="project" value="UniProtKB-UniRule"/>
</dbReference>
<dbReference type="InterPro" id="IPR009006">
    <property type="entry name" value="Ala_racemase/Decarboxylase_C"/>
</dbReference>
<dbReference type="GO" id="GO:0030170">
    <property type="term" value="F:pyridoxal phosphate binding"/>
    <property type="evidence" value="ECO:0007669"/>
    <property type="project" value="UniProtKB-UniRule"/>
</dbReference>
<feature type="domain" description="Alanine racemase C-terminal" evidence="8">
    <location>
        <begin position="233"/>
        <end position="356"/>
    </location>
</feature>
<dbReference type="Gene3D" id="3.20.20.10">
    <property type="entry name" value="Alanine racemase"/>
    <property type="match status" value="1"/>
</dbReference>